<protein>
    <recommendedName>
        <fullName evidence="3">DUF3806 domain-containing protein</fullName>
    </recommendedName>
</protein>
<evidence type="ECO:0000313" key="1">
    <source>
        <dbReference type="EMBL" id="MBO1361377.1"/>
    </source>
</evidence>
<organism evidence="1 2">
    <name type="scientific">Acetobacter sacchari</name>
    <dbReference type="NCBI Taxonomy" id="2661687"/>
    <lineage>
        <taxon>Bacteria</taxon>
        <taxon>Pseudomonadati</taxon>
        <taxon>Pseudomonadota</taxon>
        <taxon>Alphaproteobacteria</taxon>
        <taxon>Acetobacterales</taxon>
        <taxon>Acetobacteraceae</taxon>
        <taxon>Acetobacter</taxon>
    </lineage>
</organism>
<dbReference type="EMBL" id="JAFVMF010000021">
    <property type="protein sequence ID" value="MBO1361377.1"/>
    <property type="molecule type" value="Genomic_DNA"/>
</dbReference>
<comment type="caution">
    <text evidence="1">The sequence shown here is derived from an EMBL/GenBank/DDBJ whole genome shotgun (WGS) entry which is preliminary data.</text>
</comment>
<proteinExistence type="predicted"/>
<evidence type="ECO:0008006" key="3">
    <source>
        <dbReference type="Google" id="ProtNLM"/>
    </source>
</evidence>
<reference evidence="1 2" key="1">
    <citation type="submission" date="2021-03" db="EMBL/GenBank/DDBJ databases">
        <title>The complete genome sequence of Acetobacter sacchari TBRC 11175.</title>
        <authorList>
            <person name="Charoenyingcharoen P."/>
            <person name="Yukphan P."/>
        </authorList>
    </citation>
    <scope>NUCLEOTIDE SEQUENCE [LARGE SCALE GENOMIC DNA]</scope>
    <source>
        <strain evidence="1 2">TBRC 11175</strain>
    </source>
</reference>
<gene>
    <name evidence="1" type="ORF">J2D73_16445</name>
</gene>
<keyword evidence="2" id="KW-1185">Reference proteome</keyword>
<dbReference type="Proteomes" id="UP000664771">
    <property type="component" value="Unassembled WGS sequence"/>
</dbReference>
<name>A0ABS3LZR6_9PROT</name>
<accession>A0ABS3LZR6</accession>
<sequence length="118" mass="13140">MLSETLPSSFCNVVPFRQAVLPRHREYLSRWLNAGLCMGLCDADIFVSDGDTGAVGSEMVLVWVRESADPAYIIRPEGLRWVVVDAIRDYELSRQTSFEHALNFVRPVLPVQGSTVAA</sequence>
<evidence type="ECO:0000313" key="2">
    <source>
        <dbReference type="Proteomes" id="UP000664771"/>
    </source>
</evidence>